<keyword evidence="2" id="KW-1185">Reference proteome</keyword>
<gene>
    <name evidence="1" type="primary">ALG3_2</name>
    <name evidence="1" type="ORF">LTR37_019133</name>
</gene>
<dbReference type="EC" id="2.4.1.258" evidence="1"/>
<reference evidence="1" key="1">
    <citation type="submission" date="2023-07" db="EMBL/GenBank/DDBJ databases">
        <title>Black Yeasts Isolated from many extreme environments.</title>
        <authorList>
            <person name="Coleine C."/>
            <person name="Stajich J.E."/>
            <person name="Selbmann L."/>
        </authorList>
    </citation>
    <scope>NUCLEOTIDE SEQUENCE</scope>
    <source>
        <strain evidence="1">CCFEE 5714</strain>
    </source>
</reference>
<evidence type="ECO:0000313" key="1">
    <source>
        <dbReference type="EMBL" id="KAK3687140.1"/>
    </source>
</evidence>
<keyword evidence="1" id="KW-0328">Glycosyltransferase</keyword>
<evidence type="ECO:0000313" key="2">
    <source>
        <dbReference type="Proteomes" id="UP001281147"/>
    </source>
</evidence>
<accession>A0ACC3MGY2</accession>
<comment type="caution">
    <text evidence="1">The sequence shown here is derived from an EMBL/GenBank/DDBJ whole genome shotgun (WGS) entry which is preliminary data.</text>
</comment>
<dbReference type="EMBL" id="JAUTXU010000286">
    <property type="protein sequence ID" value="KAK3687140.1"/>
    <property type="molecule type" value="Genomic_DNA"/>
</dbReference>
<protein>
    <submittedName>
        <fullName evidence="1">Dolichyl-P-Man:Man(5)GlcNAc(2)-PP-dolichol alpha-1,3-mannosyltransferase</fullName>
        <ecNumber evidence="1">2.4.1.258</ecNumber>
    </submittedName>
</protein>
<sequence length="367" mass="41712">MQQVAQYAGGERDYTKLYGDTGPLVYPAAHVYIYRLLYALTDEGRDIKLGQYIFIVLYLATLVLVMQCYRQAKVPPHIYPLLILSKRLHSIFVLRLFNDCFAVFFLFLAIYCYQRRFWTIGSLAYSLGLGVKMSILLALPGIGTLLWQGIGRNRALRQAMMMGQLQILLAYPFLAANPWSYASRAFELSRQFLFKWTVNWRFVGEEMFLSREFSLALLAAHASLLGLFLTTRWLHCSVGEAIEQLIRPPSQQVQANISRRVTPDSILTTVLSAVIIGCQCARTLHYQFYAYIAWSTPFLLWRSGLHPVLIYVTWLAQEWAWNVFPSTNASSMVVAGCLTLTVMSTWLGADKLKGSPAKEQAKGQRAT</sequence>
<dbReference type="Proteomes" id="UP001281147">
    <property type="component" value="Unassembled WGS sequence"/>
</dbReference>
<keyword evidence="1" id="KW-0808">Transferase</keyword>
<proteinExistence type="predicted"/>
<organism evidence="1 2">
    <name type="scientific">Vermiconidia calcicola</name>
    <dbReference type="NCBI Taxonomy" id="1690605"/>
    <lineage>
        <taxon>Eukaryota</taxon>
        <taxon>Fungi</taxon>
        <taxon>Dikarya</taxon>
        <taxon>Ascomycota</taxon>
        <taxon>Pezizomycotina</taxon>
        <taxon>Dothideomycetes</taxon>
        <taxon>Dothideomycetidae</taxon>
        <taxon>Mycosphaerellales</taxon>
        <taxon>Extremaceae</taxon>
        <taxon>Vermiconidia</taxon>
    </lineage>
</organism>
<name>A0ACC3MGY2_9PEZI</name>